<keyword evidence="2" id="KW-1185">Reference proteome</keyword>
<dbReference type="Proteomes" id="UP000234585">
    <property type="component" value="Unassembled WGS sequence"/>
</dbReference>
<evidence type="ECO:0000313" key="1">
    <source>
        <dbReference type="EMBL" id="PLB39685.1"/>
    </source>
</evidence>
<dbReference type="GeneID" id="36521895"/>
<sequence length="164" mass="17344">MIPYSSAGSVQSVTSFRTRKRFPDGFMIIRQGGDRFSSTSITSQLSLGRTAQSAGVSGTTNHSRSGIGQSTSSGLVRSGLLALNTTCLLNIIIGQSDPSASAAPLQWKEQFECPPVKGHGQRPFDWLGRIWVASLAPGAALGRMHVKSPPEVISGHPLIYTSCG</sequence>
<reference evidence="1 2" key="1">
    <citation type="submission" date="2017-12" db="EMBL/GenBank/DDBJ databases">
        <authorList>
            <consortium name="DOE Joint Genome Institute"/>
            <person name="Haridas S."/>
            <person name="Kjaerbolling I."/>
            <person name="Vesth T.C."/>
            <person name="Frisvad J.C."/>
            <person name="Nybo J.L."/>
            <person name="Theobald S."/>
            <person name="Kuo A."/>
            <person name="Bowyer P."/>
            <person name="Matsuda Y."/>
            <person name="Mondo S."/>
            <person name="Lyhne E.K."/>
            <person name="Kogle M.E."/>
            <person name="Clum A."/>
            <person name="Lipzen A."/>
            <person name="Salamov A."/>
            <person name="Ngan C.Y."/>
            <person name="Daum C."/>
            <person name="Chiniquy J."/>
            <person name="Barry K."/>
            <person name="LaButti K."/>
            <person name="Simmons B.A."/>
            <person name="Magnuson J.K."/>
            <person name="Mortensen U.H."/>
            <person name="Larsen T.O."/>
            <person name="Grigoriev I.V."/>
            <person name="Baker S.E."/>
            <person name="Andersen M.R."/>
            <person name="Nordberg H.P."/>
            <person name="Cantor M.N."/>
            <person name="Hua S.X."/>
        </authorList>
    </citation>
    <scope>NUCLEOTIDE SEQUENCE [LARGE SCALE GENOMIC DNA]</scope>
    <source>
        <strain evidence="1 2">CBS 102.13</strain>
    </source>
</reference>
<protein>
    <submittedName>
        <fullName evidence="1">Uncharacterized protein</fullName>
    </submittedName>
</protein>
<accession>A0A2I2FGE0</accession>
<evidence type="ECO:0000313" key="2">
    <source>
        <dbReference type="Proteomes" id="UP000234585"/>
    </source>
</evidence>
<name>A0A2I2FGE0_ASPCN</name>
<dbReference type="AlphaFoldDB" id="A0A2I2FGE0"/>
<proteinExistence type="predicted"/>
<gene>
    <name evidence="1" type="ORF">BDW47DRAFT_11491</name>
</gene>
<organism evidence="1 2">
    <name type="scientific">Aspergillus candidus</name>
    <dbReference type="NCBI Taxonomy" id="41067"/>
    <lineage>
        <taxon>Eukaryota</taxon>
        <taxon>Fungi</taxon>
        <taxon>Dikarya</taxon>
        <taxon>Ascomycota</taxon>
        <taxon>Pezizomycotina</taxon>
        <taxon>Eurotiomycetes</taxon>
        <taxon>Eurotiomycetidae</taxon>
        <taxon>Eurotiales</taxon>
        <taxon>Aspergillaceae</taxon>
        <taxon>Aspergillus</taxon>
        <taxon>Aspergillus subgen. Circumdati</taxon>
    </lineage>
</organism>
<dbReference type="RefSeq" id="XP_024673697.1">
    <property type="nucleotide sequence ID" value="XM_024814735.1"/>
</dbReference>
<dbReference type="EMBL" id="KZ559128">
    <property type="protein sequence ID" value="PLB39685.1"/>
    <property type="molecule type" value="Genomic_DNA"/>
</dbReference>